<evidence type="ECO:0000313" key="1">
    <source>
        <dbReference type="EMBL" id="KEH21714.1"/>
    </source>
</evidence>
<dbReference type="Proteomes" id="UP000002051">
    <property type="component" value="Unassembled WGS sequence"/>
</dbReference>
<proteinExistence type="predicted"/>
<keyword evidence="1" id="KW-0472">Membrane</keyword>
<keyword evidence="1" id="KW-0812">Transmembrane</keyword>
<name>A0A072TW29_MEDTR</name>
<dbReference type="HOGENOM" id="CLU_2835022_0_0_1"/>
<sequence>MTTIKFSSKTISPLLFKVIKLHMRNASLLFNLLCLVSLLIRNHLHNVLPARLQTSLPYLITSKERL</sequence>
<evidence type="ECO:0000313" key="3">
    <source>
        <dbReference type="Proteomes" id="UP000002051"/>
    </source>
</evidence>
<reference evidence="2" key="3">
    <citation type="submission" date="2015-04" db="UniProtKB">
        <authorList>
            <consortium name="EnsemblPlants"/>
        </authorList>
    </citation>
    <scope>IDENTIFICATION</scope>
    <source>
        <strain evidence="2">cv. Jemalong A17</strain>
    </source>
</reference>
<gene>
    <name evidence="1" type="ordered locus">MTR_7g015350</name>
</gene>
<organism evidence="1 3">
    <name type="scientific">Medicago truncatula</name>
    <name type="common">Barrel medic</name>
    <name type="synonym">Medicago tribuloides</name>
    <dbReference type="NCBI Taxonomy" id="3880"/>
    <lineage>
        <taxon>Eukaryota</taxon>
        <taxon>Viridiplantae</taxon>
        <taxon>Streptophyta</taxon>
        <taxon>Embryophyta</taxon>
        <taxon>Tracheophyta</taxon>
        <taxon>Spermatophyta</taxon>
        <taxon>Magnoliopsida</taxon>
        <taxon>eudicotyledons</taxon>
        <taxon>Gunneridae</taxon>
        <taxon>Pentapetalae</taxon>
        <taxon>rosids</taxon>
        <taxon>fabids</taxon>
        <taxon>Fabales</taxon>
        <taxon>Fabaceae</taxon>
        <taxon>Papilionoideae</taxon>
        <taxon>50 kb inversion clade</taxon>
        <taxon>NPAAA clade</taxon>
        <taxon>Hologalegina</taxon>
        <taxon>IRL clade</taxon>
        <taxon>Trifolieae</taxon>
        <taxon>Medicago</taxon>
    </lineage>
</organism>
<dbReference type="EnsemblPlants" id="KEH21714">
    <property type="protein sequence ID" value="KEH21714"/>
    <property type="gene ID" value="MTR_7g015350"/>
</dbReference>
<reference evidence="1 3" key="1">
    <citation type="journal article" date="2011" name="Nature">
        <title>The Medicago genome provides insight into the evolution of rhizobial symbioses.</title>
        <authorList>
            <person name="Young N.D."/>
            <person name="Debelle F."/>
            <person name="Oldroyd G.E."/>
            <person name="Geurts R."/>
            <person name="Cannon S.B."/>
            <person name="Udvardi M.K."/>
            <person name="Benedito V.A."/>
            <person name="Mayer K.F."/>
            <person name="Gouzy J."/>
            <person name="Schoof H."/>
            <person name="Van de Peer Y."/>
            <person name="Proost S."/>
            <person name="Cook D.R."/>
            <person name="Meyers B.C."/>
            <person name="Spannagl M."/>
            <person name="Cheung F."/>
            <person name="De Mita S."/>
            <person name="Krishnakumar V."/>
            <person name="Gundlach H."/>
            <person name="Zhou S."/>
            <person name="Mudge J."/>
            <person name="Bharti A.K."/>
            <person name="Murray J.D."/>
            <person name="Naoumkina M.A."/>
            <person name="Rosen B."/>
            <person name="Silverstein K.A."/>
            <person name="Tang H."/>
            <person name="Rombauts S."/>
            <person name="Zhao P.X."/>
            <person name="Zhou P."/>
            <person name="Barbe V."/>
            <person name="Bardou P."/>
            <person name="Bechner M."/>
            <person name="Bellec A."/>
            <person name="Berger A."/>
            <person name="Berges H."/>
            <person name="Bidwell S."/>
            <person name="Bisseling T."/>
            <person name="Choisne N."/>
            <person name="Couloux A."/>
            <person name="Denny R."/>
            <person name="Deshpande S."/>
            <person name="Dai X."/>
            <person name="Doyle J.J."/>
            <person name="Dudez A.M."/>
            <person name="Farmer A.D."/>
            <person name="Fouteau S."/>
            <person name="Franken C."/>
            <person name="Gibelin C."/>
            <person name="Gish J."/>
            <person name="Goldstein S."/>
            <person name="Gonzalez A.J."/>
            <person name="Green P.J."/>
            <person name="Hallab A."/>
            <person name="Hartog M."/>
            <person name="Hua A."/>
            <person name="Humphray S.J."/>
            <person name="Jeong D.H."/>
            <person name="Jing Y."/>
            <person name="Jocker A."/>
            <person name="Kenton S.M."/>
            <person name="Kim D.J."/>
            <person name="Klee K."/>
            <person name="Lai H."/>
            <person name="Lang C."/>
            <person name="Lin S."/>
            <person name="Macmil S.L."/>
            <person name="Magdelenat G."/>
            <person name="Matthews L."/>
            <person name="McCorrison J."/>
            <person name="Monaghan E.L."/>
            <person name="Mun J.H."/>
            <person name="Najar F.Z."/>
            <person name="Nicholson C."/>
            <person name="Noirot C."/>
            <person name="O'Bleness M."/>
            <person name="Paule C.R."/>
            <person name="Poulain J."/>
            <person name="Prion F."/>
            <person name="Qin B."/>
            <person name="Qu C."/>
            <person name="Retzel E.F."/>
            <person name="Riddle C."/>
            <person name="Sallet E."/>
            <person name="Samain S."/>
            <person name="Samson N."/>
            <person name="Sanders I."/>
            <person name="Saurat O."/>
            <person name="Scarpelli C."/>
            <person name="Schiex T."/>
            <person name="Segurens B."/>
            <person name="Severin A.J."/>
            <person name="Sherrier D.J."/>
            <person name="Shi R."/>
            <person name="Sims S."/>
            <person name="Singer S.R."/>
            <person name="Sinharoy S."/>
            <person name="Sterck L."/>
            <person name="Viollet A."/>
            <person name="Wang B.B."/>
            <person name="Wang K."/>
            <person name="Wang M."/>
            <person name="Wang X."/>
            <person name="Warfsmann J."/>
            <person name="Weissenbach J."/>
            <person name="White D.D."/>
            <person name="White J.D."/>
            <person name="Wiley G.B."/>
            <person name="Wincker P."/>
            <person name="Xing Y."/>
            <person name="Yang L."/>
            <person name="Yao Z."/>
            <person name="Ying F."/>
            <person name="Zhai J."/>
            <person name="Zhou L."/>
            <person name="Zuber A."/>
            <person name="Denarie J."/>
            <person name="Dixon R.A."/>
            <person name="May G.D."/>
            <person name="Schwartz D.C."/>
            <person name="Rogers J."/>
            <person name="Quetier F."/>
            <person name="Town C.D."/>
            <person name="Roe B.A."/>
        </authorList>
    </citation>
    <scope>NUCLEOTIDE SEQUENCE [LARGE SCALE GENOMIC DNA]</scope>
    <source>
        <strain evidence="1">A17</strain>
        <strain evidence="2 3">cv. Jemalong A17</strain>
    </source>
</reference>
<evidence type="ECO:0000313" key="2">
    <source>
        <dbReference type="EnsemblPlants" id="KEH21714"/>
    </source>
</evidence>
<dbReference type="EMBL" id="CM001223">
    <property type="protein sequence ID" value="KEH21714.1"/>
    <property type="molecule type" value="Genomic_DNA"/>
</dbReference>
<accession>A0A072TW29</accession>
<protein>
    <submittedName>
        <fullName evidence="1">Transmembrane protein, putative</fullName>
    </submittedName>
</protein>
<dbReference type="AlphaFoldDB" id="A0A072TW29"/>
<keyword evidence="3" id="KW-1185">Reference proteome</keyword>
<reference evidence="1 3" key="2">
    <citation type="journal article" date="2014" name="BMC Genomics">
        <title>An improved genome release (version Mt4.0) for the model legume Medicago truncatula.</title>
        <authorList>
            <person name="Tang H."/>
            <person name="Krishnakumar V."/>
            <person name="Bidwell S."/>
            <person name="Rosen B."/>
            <person name="Chan A."/>
            <person name="Zhou S."/>
            <person name="Gentzbittel L."/>
            <person name="Childs K.L."/>
            <person name="Yandell M."/>
            <person name="Gundlach H."/>
            <person name="Mayer K.F."/>
            <person name="Schwartz D.C."/>
            <person name="Town C.D."/>
        </authorList>
    </citation>
    <scope>GENOME REANNOTATION</scope>
    <source>
        <strain evidence="1">A17</strain>
        <strain evidence="2 3">cv. Jemalong A17</strain>
    </source>
</reference>